<dbReference type="InterPro" id="IPR036890">
    <property type="entry name" value="HATPase_C_sf"/>
</dbReference>
<dbReference type="EC" id="2.7.13.3" evidence="3"/>
<sequence length="128" mass="14113">MKATFDPVDGYMKVCMDRDKIVRVLENIIFNSVKYMNRESGILTISVREQEKNVKVSISDNGPGVSEDDIPTIFDRFYRTDPSRSTAGSGLGLAISSQIIKAHGGDIWAENLPTGGLCVQFTLKKIKG</sequence>
<dbReference type="PROSITE" id="PS50109">
    <property type="entry name" value="HIS_KIN"/>
    <property type="match status" value="1"/>
</dbReference>
<dbReference type="InterPro" id="IPR050351">
    <property type="entry name" value="BphY/WalK/GraS-like"/>
</dbReference>
<dbReference type="PRINTS" id="PR00344">
    <property type="entry name" value="BCTRLSENSOR"/>
</dbReference>
<dbReference type="SUPFAM" id="SSF55874">
    <property type="entry name" value="ATPase domain of HSP90 chaperone/DNA topoisomerase II/histidine kinase"/>
    <property type="match status" value="1"/>
</dbReference>
<evidence type="ECO:0000256" key="9">
    <source>
        <dbReference type="ARBA" id="ARBA00023012"/>
    </source>
</evidence>
<keyword evidence="5" id="KW-0808">Transferase</keyword>
<dbReference type="EMBL" id="JAWDIP010000003">
    <property type="protein sequence ID" value="MDY0395664.1"/>
    <property type="molecule type" value="Genomic_DNA"/>
</dbReference>
<evidence type="ECO:0000313" key="12">
    <source>
        <dbReference type="Proteomes" id="UP001281447"/>
    </source>
</evidence>
<keyword evidence="9" id="KW-0902">Two-component regulatory system</keyword>
<evidence type="ECO:0000256" key="3">
    <source>
        <dbReference type="ARBA" id="ARBA00012438"/>
    </source>
</evidence>
<keyword evidence="8" id="KW-0067">ATP-binding</keyword>
<protein>
    <recommendedName>
        <fullName evidence="3">histidine kinase</fullName>
        <ecNumber evidence="3">2.7.13.3</ecNumber>
    </recommendedName>
</protein>
<keyword evidence="6" id="KW-0547">Nucleotide-binding</keyword>
<dbReference type="InterPro" id="IPR004358">
    <property type="entry name" value="Sig_transdc_His_kin-like_C"/>
</dbReference>
<evidence type="ECO:0000256" key="2">
    <source>
        <dbReference type="ARBA" id="ARBA00004370"/>
    </source>
</evidence>
<evidence type="ECO:0000256" key="6">
    <source>
        <dbReference type="ARBA" id="ARBA00022741"/>
    </source>
</evidence>
<evidence type="ECO:0000256" key="4">
    <source>
        <dbReference type="ARBA" id="ARBA00022553"/>
    </source>
</evidence>
<comment type="subcellular location">
    <subcellularLocation>
        <location evidence="2">Membrane</location>
    </subcellularLocation>
</comment>
<dbReference type="SMART" id="SM00387">
    <property type="entry name" value="HATPase_c"/>
    <property type="match status" value="1"/>
</dbReference>
<dbReference type="PANTHER" id="PTHR45453">
    <property type="entry name" value="PHOSPHATE REGULON SENSOR PROTEIN PHOR"/>
    <property type="match status" value="1"/>
</dbReference>
<evidence type="ECO:0000256" key="8">
    <source>
        <dbReference type="ARBA" id="ARBA00022840"/>
    </source>
</evidence>
<keyword evidence="4" id="KW-0597">Phosphoprotein</keyword>
<accession>A0ABU5CAS1</accession>
<dbReference type="CDD" id="cd00075">
    <property type="entry name" value="HATPase"/>
    <property type="match status" value="1"/>
</dbReference>
<dbReference type="InterPro" id="IPR003594">
    <property type="entry name" value="HATPase_dom"/>
</dbReference>
<gene>
    <name evidence="11" type="ORF">RWE15_16120</name>
</gene>
<organism evidence="11 12">
    <name type="scientific">Tigheibacillus halophilus</name>
    <dbReference type="NCBI Taxonomy" id="361280"/>
    <lineage>
        <taxon>Bacteria</taxon>
        <taxon>Bacillati</taxon>
        <taxon>Bacillota</taxon>
        <taxon>Bacilli</taxon>
        <taxon>Bacillales</taxon>
        <taxon>Bacillaceae</taxon>
        <taxon>Tigheibacillus</taxon>
    </lineage>
</organism>
<keyword evidence="12" id="KW-1185">Reference proteome</keyword>
<dbReference type="InterPro" id="IPR005467">
    <property type="entry name" value="His_kinase_dom"/>
</dbReference>
<evidence type="ECO:0000256" key="1">
    <source>
        <dbReference type="ARBA" id="ARBA00000085"/>
    </source>
</evidence>
<dbReference type="PANTHER" id="PTHR45453:SF1">
    <property type="entry name" value="PHOSPHATE REGULON SENSOR PROTEIN PHOR"/>
    <property type="match status" value="1"/>
</dbReference>
<dbReference type="Proteomes" id="UP001281447">
    <property type="component" value="Unassembled WGS sequence"/>
</dbReference>
<evidence type="ECO:0000259" key="10">
    <source>
        <dbReference type="PROSITE" id="PS50109"/>
    </source>
</evidence>
<comment type="caution">
    <text evidence="11">The sequence shown here is derived from an EMBL/GenBank/DDBJ whole genome shotgun (WGS) entry which is preliminary data.</text>
</comment>
<proteinExistence type="predicted"/>
<feature type="domain" description="Histidine kinase" evidence="10">
    <location>
        <begin position="1"/>
        <end position="127"/>
    </location>
</feature>
<dbReference type="Gene3D" id="3.30.565.10">
    <property type="entry name" value="Histidine kinase-like ATPase, C-terminal domain"/>
    <property type="match status" value="1"/>
</dbReference>
<dbReference type="GO" id="GO:0016301">
    <property type="term" value="F:kinase activity"/>
    <property type="evidence" value="ECO:0007669"/>
    <property type="project" value="UniProtKB-KW"/>
</dbReference>
<comment type="catalytic activity">
    <reaction evidence="1">
        <text>ATP + protein L-histidine = ADP + protein N-phospho-L-histidine.</text>
        <dbReference type="EC" id="2.7.13.3"/>
    </reaction>
</comment>
<reference evidence="11 12" key="1">
    <citation type="submission" date="2023-10" db="EMBL/GenBank/DDBJ databases">
        <title>Virgibacillus halophilus 5B73C genome.</title>
        <authorList>
            <person name="Miliotis G."/>
            <person name="Sengupta P."/>
            <person name="Hameed A."/>
            <person name="Chuvochina M."/>
            <person name="Mcdonagh F."/>
            <person name="Simpson A.C."/>
            <person name="Singh N.K."/>
            <person name="Rekha P.D."/>
            <person name="Raman K."/>
            <person name="Hugenholtz P."/>
            <person name="Venkateswaran K."/>
        </authorList>
    </citation>
    <scope>NUCLEOTIDE SEQUENCE [LARGE SCALE GENOMIC DNA]</scope>
    <source>
        <strain evidence="11 12">5B73C</strain>
    </source>
</reference>
<evidence type="ECO:0000256" key="7">
    <source>
        <dbReference type="ARBA" id="ARBA00022777"/>
    </source>
</evidence>
<evidence type="ECO:0000256" key="5">
    <source>
        <dbReference type="ARBA" id="ARBA00022679"/>
    </source>
</evidence>
<name>A0ABU5CAS1_9BACI</name>
<dbReference type="Pfam" id="PF02518">
    <property type="entry name" value="HATPase_c"/>
    <property type="match status" value="1"/>
</dbReference>
<evidence type="ECO:0000313" key="11">
    <source>
        <dbReference type="EMBL" id="MDY0395664.1"/>
    </source>
</evidence>
<keyword evidence="7 11" id="KW-0418">Kinase</keyword>